<dbReference type="EMBL" id="JAUSVV010000013">
    <property type="protein sequence ID" value="MDQ0444535.1"/>
    <property type="molecule type" value="Genomic_DNA"/>
</dbReference>
<dbReference type="RefSeq" id="WP_238252873.1">
    <property type="nucleotide sequence ID" value="NZ_BPQX01000063.1"/>
</dbReference>
<accession>A0ABU0HS56</accession>
<dbReference type="InterPro" id="IPR036629">
    <property type="entry name" value="YjbJ_sf"/>
</dbReference>
<keyword evidence="3" id="KW-1185">Reference proteome</keyword>
<comment type="caution">
    <text evidence="2">The sequence shown here is derived from an EMBL/GenBank/DDBJ whole genome shotgun (WGS) entry which is preliminary data.</text>
</comment>
<feature type="region of interest" description="Disordered" evidence="1">
    <location>
        <begin position="28"/>
        <end position="61"/>
    </location>
</feature>
<feature type="compositionally biased region" description="Basic and acidic residues" evidence="1">
    <location>
        <begin position="11"/>
        <end position="20"/>
    </location>
</feature>
<evidence type="ECO:0000313" key="3">
    <source>
        <dbReference type="Proteomes" id="UP001236369"/>
    </source>
</evidence>
<name>A0ABU0HS56_9HYPH</name>
<sequence length="61" mass="6417">MAGQKNPGSAEHLEGSVKEAIGKLIGDDRIAAEGRRQKHDARPPVAAGLKATDPAKDTTQR</sequence>
<gene>
    <name evidence="2" type="ORF">QO016_004048</name>
</gene>
<proteinExistence type="predicted"/>
<dbReference type="SUPFAM" id="SSF69047">
    <property type="entry name" value="Hypothetical protein YjbJ"/>
    <property type="match status" value="1"/>
</dbReference>
<dbReference type="Proteomes" id="UP001236369">
    <property type="component" value="Unassembled WGS sequence"/>
</dbReference>
<organism evidence="2 3">
    <name type="scientific">Methylobacterium persicinum</name>
    <dbReference type="NCBI Taxonomy" id="374426"/>
    <lineage>
        <taxon>Bacteria</taxon>
        <taxon>Pseudomonadati</taxon>
        <taxon>Pseudomonadota</taxon>
        <taxon>Alphaproteobacteria</taxon>
        <taxon>Hyphomicrobiales</taxon>
        <taxon>Methylobacteriaceae</taxon>
        <taxon>Methylobacterium</taxon>
    </lineage>
</organism>
<evidence type="ECO:0000313" key="2">
    <source>
        <dbReference type="EMBL" id="MDQ0444535.1"/>
    </source>
</evidence>
<evidence type="ECO:0000256" key="1">
    <source>
        <dbReference type="SAM" id="MobiDB-lite"/>
    </source>
</evidence>
<protein>
    <submittedName>
        <fullName evidence="2">Uncharacterized protein YjbJ (UPF0337 family)</fullName>
    </submittedName>
</protein>
<feature type="region of interest" description="Disordered" evidence="1">
    <location>
        <begin position="1"/>
        <end position="20"/>
    </location>
</feature>
<reference evidence="2 3" key="1">
    <citation type="submission" date="2023-07" db="EMBL/GenBank/DDBJ databases">
        <title>Genomic Encyclopedia of Type Strains, Phase IV (KMG-IV): sequencing the most valuable type-strain genomes for metagenomic binning, comparative biology and taxonomic classification.</title>
        <authorList>
            <person name="Goeker M."/>
        </authorList>
    </citation>
    <scope>NUCLEOTIDE SEQUENCE [LARGE SCALE GENOMIC DNA]</scope>
    <source>
        <strain evidence="2 3">DSM 19562</strain>
    </source>
</reference>